<proteinExistence type="predicted"/>
<gene>
    <name evidence="1" type="ORF">H9698_01835</name>
</gene>
<protein>
    <submittedName>
        <fullName evidence="1">Uncharacterized protein</fullName>
    </submittedName>
</protein>
<feature type="non-terminal residue" evidence="1">
    <location>
        <position position="1"/>
    </location>
</feature>
<evidence type="ECO:0000313" key="2">
    <source>
        <dbReference type="Proteomes" id="UP000823918"/>
    </source>
</evidence>
<dbReference type="Proteomes" id="UP000823918">
    <property type="component" value="Unassembled WGS sequence"/>
</dbReference>
<dbReference type="AlphaFoldDB" id="A0A9D2Q610"/>
<dbReference type="EMBL" id="DWWA01000010">
    <property type="protein sequence ID" value="HJC71520.1"/>
    <property type="molecule type" value="Genomic_DNA"/>
</dbReference>
<comment type="caution">
    <text evidence="1">The sequence shown here is derived from an EMBL/GenBank/DDBJ whole genome shotgun (WGS) entry which is preliminary data.</text>
</comment>
<evidence type="ECO:0000313" key="1">
    <source>
        <dbReference type="EMBL" id="HJC71520.1"/>
    </source>
</evidence>
<reference evidence="1" key="2">
    <citation type="submission" date="2021-04" db="EMBL/GenBank/DDBJ databases">
        <authorList>
            <person name="Gilroy R."/>
        </authorList>
    </citation>
    <scope>NUCLEOTIDE SEQUENCE</scope>
    <source>
        <strain evidence="1">5933</strain>
    </source>
</reference>
<accession>A0A9D2Q610</accession>
<name>A0A9D2Q610_9FIRM</name>
<reference evidence="1" key="1">
    <citation type="journal article" date="2021" name="PeerJ">
        <title>Extensive microbial diversity within the chicken gut microbiome revealed by metagenomics and culture.</title>
        <authorList>
            <person name="Gilroy R."/>
            <person name="Ravi A."/>
            <person name="Getino M."/>
            <person name="Pursley I."/>
            <person name="Horton D.L."/>
            <person name="Alikhan N.F."/>
            <person name="Baker D."/>
            <person name="Gharbi K."/>
            <person name="Hall N."/>
            <person name="Watson M."/>
            <person name="Adriaenssens E.M."/>
            <person name="Foster-Nyarko E."/>
            <person name="Jarju S."/>
            <person name="Secka A."/>
            <person name="Antonio M."/>
            <person name="Oren A."/>
            <person name="Chaudhuri R.R."/>
            <person name="La Ragione R."/>
            <person name="Hildebrand F."/>
            <person name="Pallen M.J."/>
        </authorList>
    </citation>
    <scope>NUCLEOTIDE SEQUENCE</scope>
    <source>
        <strain evidence="1">5933</strain>
    </source>
</reference>
<sequence length="83" mass="9510">SLFIISYSVAFVKHFFDFFFRSLPLIGGDSLFILPHLQTFVNTFFRGSDIFFSLPANLAVEPSPLSRFSHRIFSVSPRPHRTA</sequence>
<organism evidence="1 2">
    <name type="scientific">Candidatus Ruthenibacterium merdavium</name>
    <dbReference type="NCBI Taxonomy" id="2838752"/>
    <lineage>
        <taxon>Bacteria</taxon>
        <taxon>Bacillati</taxon>
        <taxon>Bacillota</taxon>
        <taxon>Clostridia</taxon>
        <taxon>Eubacteriales</taxon>
        <taxon>Oscillospiraceae</taxon>
        <taxon>Ruthenibacterium</taxon>
    </lineage>
</organism>